<name>A0A235BY46_UNCW3</name>
<dbReference type="AlphaFoldDB" id="A0A235BY46"/>
<dbReference type="EMBL" id="NOZQ01000026">
    <property type="protein sequence ID" value="OYD17280.1"/>
    <property type="molecule type" value="Genomic_DNA"/>
</dbReference>
<gene>
    <name evidence="1" type="ORF">CH333_01395</name>
</gene>
<organism evidence="1 2">
    <name type="scientific">candidate division WOR-3 bacterium JGI_Cruoil_03_44_89</name>
    <dbReference type="NCBI Taxonomy" id="1973748"/>
    <lineage>
        <taxon>Bacteria</taxon>
        <taxon>Bacteria division WOR-3</taxon>
    </lineage>
</organism>
<dbReference type="InterPro" id="IPR014985">
    <property type="entry name" value="WbqC"/>
</dbReference>
<accession>A0A235BY46</accession>
<evidence type="ECO:0000313" key="1">
    <source>
        <dbReference type="EMBL" id="OYD17280.1"/>
    </source>
</evidence>
<sequence length="232" mass="26822">MVVACHQPNYLPWPGFFYKMMACDAFVLMDSCQFPLGRSFVNRNRIKIPPSRFVWLTVPVKRKGRGLQNINEVQVDNEVDWQRRHLGALNHFYAKAPYFNAYMDFFRSWYHKRWDRLITLNLEIIYFFKGLLGIDTKLYFLSNLGVGGGGPSLLVSVSKALGADIYLSGYGGRKYIDEGLFENEGIKVEYYNFKPPVYPQLWGDFLYNLSIIDLVLNCGDKAVEIIKKSGKK</sequence>
<protein>
    <recommendedName>
        <fullName evidence="3">WbqC family protein</fullName>
    </recommendedName>
</protein>
<proteinExistence type="predicted"/>
<dbReference type="Proteomes" id="UP000215215">
    <property type="component" value="Unassembled WGS sequence"/>
</dbReference>
<comment type="caution">
    <text evidence="1">The sequence shown here is derived from an EMBL/GenBank/DDBJ whole genome shotgun (WGS) entry which is preliminary data.</text>
</comment>
<reference evidence="1 2" key="1">
    <citation type="submission" date="2017-07" db="EMBL/GenBank/DDBJ databases">
        <title>Recovery of genomes from metagenomes via a dereplication, aggregation, and scoring strategy.</title>
        <authorList>
            <person name="Sieber C.M."/>
            <person name="Probst A.J."/>
            <person name="Sharrar A."/>
            <person name="Thomas B.C."/>
            <person name="Hess M."/>
            <person name="Tringe S.G."/>
            <person name="Banfield J.F."/>
        </authorList>
    </citation>
    <scope>NUCLEOTIDE SEQUENCE [LARGE SCALE GENOMIC DNA]</scope>
    <source>
        <strain evidence="1">JGI_Cruoil_03_44_89</strain>
    </source>
</reference>
<dbReference type="Pfam" id="PF08889">
    <property type="entry name" value="WbqC"/>
    <property type="match status" value="1"/>
</dbReference>
<evidence type="ECO:0008006" key="3">
    <source>
        <dbReference type="Google" id="ProtNLM"/>
    </source>
</evidence>
<evidence type="ECO:0000313" key="2">
    <source>
        <dbReference type="Proteomes" id="UP000215215"/>
    </source>
</evidence>